<keyword evidence="7" id="KW-1185">Reference proteome</keyword>
<protein>
    <recommendedName>
        <fullName evidence="5">Hexosyltransferase</fullName>
        <ecNumber evidence="5">2.4.1.-</ecNumber>
    </recommendedName>
</protein>
<comment type="caution">
    <text evidence="6">The sequence shown here is derived from an EMBL/GenBank/DDBJ whole genome shotgun (WGS) entry which is preliminary data.</text>
</comment>
<dbReference type="GO" id="GO:0016757">
    <property type="term" value="F:glycosyltransferase activity"/>
    <property type="evidence" value="ECO:0007669"/>
    <property type="project" value="UniProtKB-KW"/>
</dbReference>
<evidence type="ECO:0000313" key="7">
    <source>
        <dbReference type="Proteomes" id="UP001085076"/>
    </source>
</evidence>
<dbReference type="Pfam" id="PF01501">
    <property type="entry name" value="Glyco_transf_8"/>
    <property type="match status" value="1"/>
</dbReference>
<evidence type="ECO:0000256" key="1">
    <source>
        <dbReference type="ARBA" id="ARBA00004877"/>
    </source>
</evidence>
<dbReference type="PANTHER" id="PTHR13778">
    <property type="entry name" value="GLYCOSYLTRANSFERASE 8 DOMAIN-CONTAINING PROTEIN"/>
    <property type="match status" value="1"/>
</dbReference>
<dbReference type="SUPFAM" id="SSF53448">
    <property type="entry name" value="Nucleotide-diphospho-sugar transferases"/>
    <property type="match status" value="1"/>
</dbReference>
<name>A0A9D5HSD7_9LILI</name>
<dbReference type="InterPro" id="IPR050748">
    <property type="entry name" value="Glycosyltrans_8_dom-fam"/>
</dbReference>
<sequence>MHLWPQEEHYWFQYQEKTSDPCVKSPVSALLLVLMISGSSNAESETGGIQFMEAPFFSNSLHCPDPARDNKSINQHPSCRQNIINIAMTLDETYLRGSMAAILSIIYHTACPQNLHFHFIYSRAAAGEDSLDLNITMAASFPYLQFDMYAFDDETVSGRISTSVRRALDRPLNYARSYLAQLLPDCVQRVVYLDSDVILVDDIAKLWSTDFVSSESVIAAPEYCETDISRYFTTSFWSNAELSSTFKGRTSKACYFNTGVMVIELQRWRAKDYTRGIEEWMELQKRMRIYELGSLPPFLLVFAGEILAVEPRWNQHGLGGDNYEGHCRGLHPGAASLLHWSGRGKPWVRLDSGRPCPVDALWAPYDMLKKPFPALHLDV</sequence>
<organism evidence="6 7">
    <name type="scientific">Dioscorea zingiberensis</name>
    <dbReference type="NCBI Taxonomy" id="325984"/>
    <lineage>
        <taxon>Eukaryota</taxon>
        <taxon>Viridiplantae</taxon>
        <taxon>Streptophyta</taxon>
        <taxon>Embryophyta</taxon>
        <taxon>Tracheophyta</taxon>
        <taxon>Spermatophyta</taxon>
        <taxon>Magnoliopsida</taxon>
        <taxon>Liliopsida</taxon>
        <taxon>Dioscoreales</taxon>
        <taxon>Dioscoreaceae</taxon>
        <taxon>Dioscorea</taxon>
    </lineage>
</organism>
<evidence type="ECO:0000256" key="4">
    <source>
        <dbReference type="ARBA" id="ARBA00022679"/>
    </source>
</evidence>
<dbReference type="AlphaFoldDB" id="A0A9D5HSD7"/>
<evidence type="ECO:0000256" key="5">
    <source>
        <dbReference type="RuleBase" id="RU362027"/>
    </source>
</evidence>
<evidence type="ECO:0000256" key="3">
    <source>
        <dbReference type="ARBA" id="ARBA00022676"/>
    </source>
</evidence>
<keyword evidence="3" id="KW-0328">Glycosyltransferase</keyword>
<dbReference type="Proteomes" id="UP001085076">
    <property type="component" value="Miscellaneous, Linkage group lg01"/>
</dbReference>
<dbReference type="InterPro" id="IPR002495">
    <property type="entry name" value="Glyco_trans_8"/>
</dbReference>
<dbReference type="OrthoDB" id="411524at2759"/>
<dbReference type="EC" id="2.4.1.-" evidence="5"/>
<dbReference type="Gene3D" id="3.90.550.10">
    <property type="entry name" value="Spore Coat Polysaccharide Biosynthesis Protein SpsA, Chain A"/>
    <property type="match status" value="1"/>
</dbReference>
<reference evidence="6" key="1">
    <citation type="submission" date="2021-03" db="EMBL/GenBank/DDBJ databases">
        <authorList>
            <person name="Li Z."/>
            <person name="Yang C."/>
        </authorList>
    </citation>
    <scope>NUCLEOTIDE SEQUENCE</scope>
    <source>
        <strain evidence="6">Dzin_1.0</strain>
        <tissue evidence="6">Leaf</tissue>
    </source>
</reference>
<dbReference type="GO" id="GO:0005794">
    <property type="term" value="C:Golgi apparatus"/>
    <property type="evidence" value="ECO:0007669"/>
    <property type="project" value="TreeGrafter"/>
</dbReference>
<evidence type="ECO:0000313" key="6">
    <source>
        <dbReference type="EMBL" id="KAJ0987154.1"/>
    </source>
</evidence>
<keyword evidence="4" id="KW-0808">Transferase</keyword>
<reference evidence="6" key="2">
    <citation type="journal article" date="2022" name="Hortic Res">
        <title>The genome of Dioscorea zingiberensis sheds light on the biosynthesis, origin and evolution of the medicinally important diosgenin saponins.</title>
        <authorList>
            <person name="Li Y."/>
            <person name="Tan C."/>
            <person name="Li Z."/>
            <person name="Guo J."/>
            <person name="Li S."/>
            <person name="Chen X."/>
            <person name="Wang C."/>
            <person name="Dai X."/>
            <person name="Yang H."/>
            <person name="Song W."/>
            <person name="Hou L."/>
            <person name="Xu J."/>
            <person name="Tong Z."/>
            <person name="Xu A."/>
            <person name="Yuan X."/>
            <person name="Wang W."/>
            <person name="Yang Q."/>
            <person name="Chen L."/>
            <person name="Sun Z."/>
            <person name="Wang K."/>
            <person name="Pan B."/>
            <person name="Chen J."/>
            <person name="Bao Y."/>
            <person name="Liu F."/>
            <person name="Qi X."/>
            <person name="Gang D.R."/>
            <person name="Wen J."/>
            <person name="Li J."/>
        </authorList>
    </citation>
    <scope>NUCLEOTIDE SEQUENCE</scope>
    <source>
        <strain evidence="6">Dzin_1.0</strain>
    </source>
</reference>
<accession>A0A9D5HSD7</accession>
<dbReference type="EMBL" id="JAGGNH010000001">
    <property type="protein sequence ID" value="KAJ0987154.1"/>
    <property type="molecule type" value="Genomic_DNA"/>
</dbReference>
<comment type="similarity">
    <text evidence="2 5">Belongs to the glycosyltransferase 8 family.</text>
</comment>
<proteinExistence type="inferred from homology"/>
<dbReference type="PANTHER" id="PTHR13778:SF59">
    <property type="entry name" value="HEXOSYLTRANSFERASE"/>
    <property type="match status" value="1"/>
</dbReference>
<gene>
    <name evidence="6" type="ORF">J5N97_005510</name>
</gene>
<dbReference type="InterPro" id="IPR029044">
    <property type="entry name" value="Nucleotide-diphossugar_trans"/>
</dbReference>
<evidence type="ECO:0000256" key="2">
    <source>
        <dbReference type="ARBA" id="ARBA00006351"/>
    </source>
</evidence>
<comment type="pathway">
    <text evidence="1">Glycan metabolism; pectin biosynthesis.</text>
</comment>